<dbReference type="OrthoDB" id="260519at2759"/>
<protein>
    <recommendedName>
        <fullName evidence="6">Cytochrome b5 heme-binding domain-containing protein</fullName>
    </recommendedName>
</protein>
<dbReference type="AlphaFoldDB" id="A0A836B9G5"/>
<dbReference type="Pfam" id="PF00173">
    <property type="entry name" value="Cyt-b5"/>
    <property type="match status" value="1"/>
</dbReference>
<dbReference type="GO" id="GO:0020037">
    <property type="term" value="F:heme binding"/>
    <property type="evidence" value="ECO:0007669"/>
    <property type="project" value="UniProtKB-UniRule"/>
</dbReference>
<dbReference type="EMBL" id="JAEHOD010000007">
    <property type="protein sequence ID" value="KAG2451747.1"/>
    <property type="molecule type" value="Genomic_DNA"/>
</dbReference>
<proteinExistence type="inferred from homology"/>
<keyword evidence="1 5" id="KW-0349">Heme</keyword>
<name>A0A836B9G5_9CHLO</name>
<feature type="domain" description="Cytochrome b5 heme-binding" evidence="6">
    <location>
        <begin position="21"/>
        <end position="80"/>
    </location>
</feature>
<dbReference type="SMART" id="SM01117">
    <property type="entry name" value="Cyt-b5"/>
    <property type="match status" value="1"/>
</dbReference>
<dbReference type="SUPFAM" id="SSF55856">
    <property type="entry name" value="Cytochrome b5-like heme/steroid binding domain"/>
    <property type="match status" value="1"/>
</dbReference>
<organism evidence="7 8">
    <name type="scientific">Chlamydomonas schloesseri</name>
    <dbReference type="NCBI Taxonomy" id="2026947"/>
    <lineage>
        <taxon>Eukaryota</taxon>
        <taxon>Viridiplantae</taxon>
        <taxon>Chlorophyta</taxon>
        <taxon>core chlorophytes</taxon>
        <taxon>Chlorophyceae</taxon>
        <taxon>CS clade</taxon>
        <taxon>Chlamydomonadales</taxon>
        <taxon>Chlamydomonadaceae</taxon>
        <taxon>Chlamydomonas</taxon>
    </lineage>
</organism>
<reference evidence="7" key="1">
    <citation type="journal article" date="2020" name="bioRxiv">
        <title>Comparative genomics of Chlamydomonas.</title>
        <authorList>
            <person name="Craig R.J."/>
            <person name="Hasan A.R."/>
            <person name="Ness R.W."/>
            <person name="Keightley P.D."/>
        </authorList>
    </citation>
    <scope>NUCLEOTIDE SEQUENCE</scope>
    <source>
        <strain evidence="7">CCAP 11/173</strain>
    </source>
</reference>
<evidence type="ECO:0000256" key="2">
    <source>
        <dbReference type="ARBA" id="ARBA00022723"/>
    </source>
</evidence>
<dbReference type="InterPro" id="IPR050668">
    <property type="entry name" value="Cytochrome_b5"/>
</dbReference>
<evidence type="ECO:0000256" key="5">
    <source>
        <dbReference type="RuleBase" id="RU362121"/>
    </source>
</evidence>
<evidence type="ECO:0000256" key="4">
    <source>
        <dbReference type="ARBA" id="ARBA00038168"/>
    </source>
</evidence>
<evidence type="ECO:0000313" key="8">
    <source>
        <dbReference type="Proteomes" id="UP000613740"/>
    </source>
</evidence>
<keyword evidence="2 5" id="KW-0479">Metal-binding</keyword>
<dbReference type="InterPro" id="IPR001199">
    <property type="entry name" value="Cyt_B5-like_heme/steroid-bd"/>
</dbReference>
<evidence type="ECO:0000313" key="7">
    <source>
        <dbReference type="EMBL" id="KAG2451747.1"/>
    </source>
</evidence>
<dbReference type="PRINTS" id="PR00363">
    <property type="entry name" value="CYTOCHROMEB5"/>
</dbReference>
<dbReference type="InterPro" id="IPR018506">
    <property type="entry name" value="Cyt_B5_heme-BS"/>
</dbReference>
<evidence type="ECO:0000259" key="6">
    <source>
        <dbReference type="PROSITE" id="PS50255"/>
    </source>
</evidence>
<sequence>MTTSAPRTALQTSSGASAVAVFLNTKRRVYDVTSYLEHHPGGKAVIADLAGRDVTKEYDNTGHSKAAQRLLDRYFIGLLESGAPLPESCHGAAGKAGQPGLGLFKRLFS</sequence>
<dbReference type="PANTHER" id="PTHR19359">
    <property type="entry name" value="CYTOCHROME B5"/>
    <property type="match status" value="1"/>
</dbReference>
<dbReference type="PANTHER" id="PTHR19359:SF14">
    <property type="entry name" value="CYTOCHROME B5 A"/>
    <property type="match status" value="1"/>
</dbReference>
<keyword evidence="3 5" id="KW-0408">Iron</keyword>
<accession>A0A836B9G5</accession>
<keyword evidence="8" id="KW-1185">Reference proteome</keyword>
<gene>
    <name evidence="7" type="ORF">HYH02_003526</name>
</gene>
<dbReference type="PROSITE" id="PS50255">
    <property type="entry name" value="CYTOCHROME_B5_2"/>
    <property type="match status" value="1"/>
</dbReference>
<dbReference type="GO" id="GO:0046872">
    <property type="term" value="F:metal ion binding"/>
    <property type="evidence" value="ECO:0007669"/>
    <property type="project" value="UniProtKB-UniRule"/>
</dbReference>
<comment type="similarity">
    <text evidence="4 5">Belongs to the cytochrome b5 family.</text>
</comment>
<dbReference type="GO" id="GO:0016020">
    <property type="term" value="C:membrane"/>
    <property type="evidence" value="ECO:0007669"/>
    <property type="project" value="TreeGrafter"/>
</dbReference>
<dbReference type="Proteomes" id="UP000613740">
    <property type="component" value="Unassembled WGS sequence"/>
</dbReference>
<dbReference type="PROSITE" id="PS00191">
    <property type="entry name" value="CYTOCHROME_B5_1"/>
    <property type="match status" value="1"/>
</dbReference>
<evidence type="ECO:0000256" key="3">
    <source>
        <dbReference type="ARBA" id="ARBA00023004"/>
    </source>
</evidence>
<dbReference type="Gene3D" id="3.10.120.10">
    <property type="entry name" value="Cytochrome b5-like heme/steroid binding domain"/>
    <property type="match status" value="1"/>
</dbReference>
<evidence type="ECO:0000256" key="1">
    <source>
        <dbReference type="ARBA" id="ARBA00022617"/>
    </source>
</evidence>
<dbReference type="InterPro" id="IPR036400">
    <property type="entry name" value="Cyt_B5-like_heme/steroid_sf"/>
</dbReference>
<comment type="caution">
    <text evidence="7">The sequence shown here is derived from an EMBL/GenBank/DDBJ whole genome shotgun (WGS) entry which is preliminary data.</text>
</comment>